<organism evidence="1 2">
    <name type="scientific">Candidatus Kaiserbacteria bacterium CG10_big_fil_rev_8_21_14_0_10_47_16</name>
    <dbReference type="NCBI Taxonomy" id="1974608"/>
    <lineage>
        <taxon>Bacteria</taxon>
        <taxon>Candidatus Kaiseribacteriota</taxon>
    </lineage>
</organism>
<dbReference type="Proteomes" id="UP000229344">
    <property type="component" value="Unassembled WGS sequence"/>
</dbReference>
<evidence type="ECO:0000313" key="1">
    <source>
        <dbReference type="EMBL" id="PIR84282.1"/>
    </source>
</evidence>
<dbReference type="EMBL" id="PFBI01000006">
    <property type="protein sequence ID" value="PIR84282.1"/>
    <property type="molecule type" value="Genomic_DNA"/>
</dbReference>
<name>A0A2H0UD13_9BACT</name>
<comment type="caution">
    <text evidence="1">The sequence shown here is derived from an EMBL/GenBank/DDBJ whole genome shotgun (WGS) entry which is preliminary data.</text>
</comment>
<evidence type="ECO:0000313" key="2">
    <source>
        <dbReference type="Proteomes" id="UP000229344"/>
    </source>
</evidence>
<proteinExistence type="predicted"/>
<reference evidence="2" key="1">
    <citation type="submission" date="2017-09" db="EMBL/GenBank/DDBJ databases">
        <title>Depth-based differentiation of microbial function through sediment-hosted aquifers and enrichment of novel symbionts in the deep terrestrial subsurface.</title>
        <authorList>
            <person name="Probst A.J."/>
            <person name="Ladd B."/>
            <person name="Jarett J.K."/>
            <person name="Geller-Mcgrath D.E."/>
            <person name="Sieber C.M.K."/>
            <person name="Emerson J.B."/>
            <person name="Anantharaman K."/>
            <person name="Thomas B.C."/>
            <person name="Malmstrom R."/>
            <person name="Stieglmeier M."/>
            <person name="Klingl A."/>
            <person name="Woyke T."/>
            <person name="Ryan C.M."/>
            <person name="Banfield J.F."/>
        </authorList>
    </citation>
    <scope>NUCLEOTIDE SEQUENCE [LARGE SCALE GENOMIC DNA]</scope>
</reference>
<gene>
    <name evidence="1" type="ORF">COU16_01655</name>
</gene>
<protein>
    <submittedName>
        <fullName evidence="1">Uncharacterized protein</fullName>
    </submittedName>
</protein>
<sequence length="98" mass="11208">MSMCSLRKTEKIFLQKVRTDFVSYATELDFMDRNIFIALVRLANITCGLPNKEISYICGVNQGMYSQWKQGVQIPKCPKRRAGMLAALVEKIRTLSTE</sequence>
<dbReference type="AlphaFoldDB" id="A0A2H0UD13"/>
<accession>A0A2H0UD13</accession>